<sequence length="204" mass="22826">MIHTTHAVFAAALTEVMLVSEHAPISWQAAATIAVAFVVAPVPDIDQPESWVSRHIPGASLVSKFIRHRTLTHSLLVSVLLYLVLFGLGFHIPDWLATGIFMGWVSHWLIDLVNPMGVQLFYPLPWWVKPPVPWLAIGVESPGESLIRALMRVFVTVLTLSYLLVHAPPMLQKAAGPLETYALRWVGLWTWPWLGTVCHVLHLR</sequence>
<dbReference type="HOGENOM" id="CLU_1340908_0_0_9"/>
<reference evidence="3" key="1">
    <citation type="submission" date="2009-09" db="EMBL/GenBank/DDBJ databases">
        <title>The complete chromosome of Alicyclobacillus acidocaldarius subsp. acidocaldarius DSM 446.</title>
        <authorList>
            <consortium name="US DOE Joint Genome Institute (JGI-PGF)"/>
            <person name="Lucas S."/>
            <person name="Copeland A."/>
            <person name="Lapidus A."/>
            <person name="Glavina del Rio T."/>
            <person name="Dalin E."/>
            <person name="Tice H."/>
            <person name="Bruce D."/>
            <person name="Goodwin L."/>
            <person name="Pitluck S."/>
            <person name="Kyrpides N."/>
            <person name="Mavromatis K."/>
            <person name="Ivanova N."/>
            <person name="Ovchinnikova G."/>
            <person name="Chertkov O."/>
            <person name="Sims D."/>
            <person name="Brettin T."/>
            <person name="Detter J.C."/>
            <person name="Han C."/>
            <person name="Larimer F."/>
            <person name="Land M."/>
            <person name="Hauser L."/>
            <person name="Markowitz V."/>
            <person name="Cheng J.-F."/>
            <person name="Hugenholtz P."/>
            <person name="Woyke T."/>
            <person name="Wu D."/>
            <person name="Pukall R."/>
            <person name="Klenk H.-P."/>
            <person name="Eisen J.A."/>
        </authorList>
    </citation>
    <scope>NUCLEOTIDE SEQUENCE [LARGE SCALE GENOMIC DNA]</scope>
    <source>
        <strain evidence="3">ATCC 27009 / DSM 446 / BCRC 14685 / JCM 5260 / KCTC 1825 / NBRC 15652 / NCIMB 11725 / NRRL B-14509 / 104-IA</strain>
    </source>
</reference>
<protein>
    <submittedName>
        <fullName evidence="2">Membrane-bound metal-dependent hydrolase</fullName>
    </submittedName>
</protein>
<dbReference type="eggNOG" id="COG1988">
    <property type="taxonomic scope" value="Bacteria"/>
</dbReference>
<feature type="transmembrane region" description="Helical" evidence="1">
    <location>
        <begin position="104"/>
        <end position="124"/>
    </location>
</feature>
<dbReference type="Pfam" id="PF04307">
    <property type="entry name" value="YdjM"/>
    <property type="match status" value="1"/>
</dbReference>
<dbReference type="KEGG" id="aac:Aaci_1169"/>
<reference evidence="2 3" key="2">
    <citation type="journal article" date="2010" name="Stand. Genomic Sci.">
        <title>Complete genome sequence of Alicyclobacillus acidocaldarius type strain (104-IA).</title>
        <authorList>
            <person name="Mavromatis K."/>
            <person name="Sikorski J."/>
            <person name="Lapidus A."/>
            <person name="Glavina Del Rio T."/>
            <person name="Copeland A."/>
            <person name="Tice H."/>
            <person name="Cheng J.F."/>
            <person name="Lucas S."/>
            <person name="Chen F."/>
            <person name="Nolan M."/>
            <person name="Bruce D."/>
            <person name="Goodwin L."/>
            <person name="Pitluck S."/>
            <person name="Ivanova N."/>
            <person name="Ovchinnikova G."/>
            <person name="Pati A."/>
            <person name="Chen A."/>
            <person name="Palaniappan K."/>
            <person name="Land M."/>
            <person name="Hauser L."/>
            <person name="Chang Y.J."/>
            <person name="Jeffries C.D."/>
            <person name="Chain P."/>
            <person name="Meincke L."/>
            <person name="Sims D."/>
            <person name="Chertkov O."/>
            <person name="Han C."/>
            <person name="Brettin T."/>
            <person name="Detter J.C."/>
            <person name="Wahrenburg C."/>
            <person name="Rohde M."/>
            <person name="Pukall R."/>
            <person name="Goker M."/>
            <person name="Bristow J."/>
            <person name="Eisen J.A."/>
            <person name="Markowitz V."/>
            <person name="Hugenholtz P."/>
            <person name="Klenk H.P."/>
            <person name="Kyrpides N.C."/>
        </authorList>
    </citation>
    <scope>NUCLEOTIDE SEQUENCE [LARGE SCALE GENOMIC DNA]</scope>
    <source>
        <strain evidence="3">ATCC 27009 / DSM 446 / BCRC 14685 / JCM 5260 / KCTC 1825 / NBRC 15652 / NCIMB 11725 / NRRL B-14509 / 104-IA</strain>
    </source>
</reference>
<keyword evidence="1" id="KW-0812">Transmembrane</keyword>
<keyword evidence="1" id="KW-1133">Transmembrane helix</keyword>
<name>C8WVS8_ALIAD</name>
<feature type="transmembrane region" description="Helical" evidence="1">
    <location>
        <begin position="185"/>
        <end position="203"/>
    </location>
</feature>
<evidence type="ECO:0000313" key="2">
    <source>
        <dbReference type="EMBL" id="ACV58200.1"/>
    </source>
</evidence>
<dbReference type="PANTHER" id="PTHR35531">
    <property type="entry name" value="INNER MEMBRANE PROTEIN YBCI-RELATED"/>
    <property type="match status" value="1"/>
</dbReference>
<feature type="transmembrane region" description="Helical" evidence="1">
    <location>
        <begin position="74"/>
        <end position="92"/>
    </location>
</feature>
<feature type="transmembrane region" description="Helical" evidence="1">
    <location>
        <begin position="145"/>
        <end position="165"/>
    </location>
</feature>
<dbReference type="Proteomes" id="UP000001917">
    <property type="component" value="Chromosome"/>
</dbReference>
<dbReference type="InterPro" id="IPR007404">
    <property type="entry name" value="YdjM-like"/>
</dbReference>
<accession>C8WVS8</accession>
<dbReference type="EMBL" id="CP001727">
    <property type="protein sequence ID" value="ACV58200.1"/>
    <property type="molecule type" value="Genomic_DNA"/>
</dbReference>
<dbReference type="STRING" id="521098.Aaci_1169"/>
<keyword evidence="2" id="KW-0378">Hydrolase</keyword>
<dbReference type="PANTHER" id="PTHR35531:SF1">
    <property type="entry name" value="INNER MEMBRANE PROTEIN YBCI-RELATED"/>
    <property type="match status" value="1"/>
</dbReference>
<gene>
    <name evidence="2" type="ordered locus">Aaci_1169</name>
</gene>
<organism evidence="2 3">
    <name type="scientific">Alicyclobacillus acidocaldarius subsp. acidocaldarius (strain ATCC 27009 / DSM 446 / BCRC 14685 / JCM 5260 / KCTC 1825 / NBRC 15652 / NCIMB 11725 / NRRL B-14509 / 104-IA)</name>
    <name type="common">Bacillus acidocaldarius</name>
    <dbReference type="NCBI Taxonomy" id="521098"/>
    <lineage>
        <taxon>Bacteria</taxon>
        <taxon>Bacillati</taxon>
        <taxon>Bacillota</taxon>
        <taxon>Bacilli</taxon>
        <taxon>Bacillales</taxon>
        <taxon>Alicyclobacillaceae</taxon>
        <taxon>Alicyclobacillus</taxon>
    </lineage>
</organism>
<keyword evidence="1" id="KW-0472">Membrane</keyword>
<keyword evidence="3" id="KW-1185">Reference proteome</keyword>
<dbReference type="AlphaFoldDB" id="C8WVS8"/>
<evidence type="ECO:0000256" key="1">
    <source>
        <dbReference type="SAM" id="Phobius"/>
    </source>
</evidence>
<proteinExistence type="predicted"/>
<dbReference type="GO" id="GO:0016787">
    <property type="term" value="F:hydrolase activity"/>
    <property type="evidence" value="ECO:0007669"/>
    <property type="project" value="UniProtKB-KW"/>
</dbReference>
<evidence type="ECO:0000313" key="3">
    <source>
        <dbReference type="Proteomes" id="UP000001917"/>
    </source>
</evidence>